<comment type="caution">
    <text evidence="2">The sequence shown here is derived from an EMBL/GenBank/DDBJ whole genome shotgun (WGS) entry which is preliminary data.</text>
</comment>
<sequence>MIQKYPVGIQDFEKLRSENFLYVDKTEFIYKMADIGGYYFLSRPRRFGKSLFISTLECLFLAKKELFKGLYIEDKWNWEQSNPIIRMSFSNIGHKYLGLKDAIDKRLDEIAEEYNLSLVAPSIDQKFKELIQKLSAKRGKVVVLIDEYDKPIIDYLGENPDKAIENRDIMKVFYSILKDADPHLKLVFITGVSKFSRVSIFSDLNNLDDITIDSRFAGCCGITEEELADNFVEELKTLDKQEIKRWYNGYTWDSSTSVYNPFSLLNFFRKKTFQNYWFETGTPTFLIKLAEKTQLYDFSEVEIGANALAAYDIQKLELIPLMFQTGYLTIKSYSPMSDVYILGYPNNEVKKSYIEVLMAAYSQSDLGYGVVYVDKIRQLLEKGEIERLEGILNTIFKSLPYELWQKENEHFYHAIIHLTFSLLGVYIQSEVQTSDGRMDALIRLKDFVYCIEFKLDESAEKAIQQIKDKGYLVPFSAENKKLVAIGINFSREKKKVEEVKWEVIKA</sequence>
<feature type="domain" description="AAA-ATPase-like" evidence="1">
    <location>
        <begin position="6"/>
        <end position="201"/>
    </location>
</feature>
<evidence type="ECO:0000259" key="1">
    <source>
        <dbReference type="Pfam" id="PF09820"/>
    </source>
</evidence>
<dbReference type="Gene3D" id="3.40.50.300">
    <property type="entry name" value="P-loop containing nucleotide triphosphate hydrolases"/>
    <property type="match status" value="1"/>
</dbReference>
<organism evidence="2 3">
    <name type="scientific">Arcicella rigui</name>
    <dbReference type="NCBI Taxonomy" id="797020"/>
    <lineage>
        <taxon>Bacteria</taxon>
        <taxon>Pseudomonadati</taxon>
        <taxon>Bacteroidota</taxon>
        <taxon>Cytophagia</taxon>
        <taxon>Cytophagales</taxon>
        <taxon>Flectobacillaceae</taxon>
        <taxon>Arcicella</taxon>
    </lineage>
</organism>
<keyword evidence="3" id="KW-1185">Reference proteome</keyword>
<proteinExistence type="predicted"/>
<dbReference type="EMBL" id="JAYFUM010000027">
    <property type="protein sequence ID" value="MEA5141435.1"/>
    <property type="molecule type" value="Genomic_DNA"/>
</dbReference>
<dbReference type="InterPro" id="IPR018631">
    <property type="entry name" value="AAA-ATPase-like_dom"/>
</dbReference>
<dbReference type="RefSeq" id="WP_323298592.1">
    <property type="nucleotide sequence ID" value="NZ_JAYFUM010000027.1"/>
</dbReference>
<dbReference type="Proteomes" id="UP001302949">
    <property type="component" value="Unassembled WGS sequence"/>
</dbReference>
<protein>
    <submittedName>
        <fullName evidence="2">AAA family ATPase</fullName>
    </submittedName>
</protein>
<dbReference type="Pfam" id="PF09820">
    <property type="entry name" value="AAA-ATPase_like"/>
    <property type="match status" value="1"/>
</dbReference>
<dbReference type="PANTHER" id="PTHR34825:SF1">
    <property type="entry name" value="AAA-ATPASE-LIKE DOMAIN-CONTAINING PROTEIN"/>
    <property type="match status" value="1"/>
</dbReference>
<dbReference type="InterPro" id="IPR027417">
    <property type="entry name" value="P-loop_NTPase"/>
</dbReference>
<evidence type="ECO:0000313" key="3">
    <source>
        <dbReference type="Proteomes" id="UP001302949"/>
    </source>
</evidence>
<evidence type="ECO:0000313" key="2">
    <source>
        <dbReference type="EMBL" id="MEA5141435.1"/>
    </source>
</evidence>
<dbReference type="InterPro" id="IPR012547">
    <property type="entry name" value="PDDEXK_9"/>
</dbReference>
<accession>A0ABU5QEZ7</accession>
<dbReference type="Pfam" id="PF08011">
    <property type="entry name" value="PDDEXK_9"/>
    <property type="match status" value="1"/>
</dbReference>
<dbReference type="SUPFAM" id="SSF52540">
    <property type="entry name" value="P-loop containing nucleoside triphosphate hydrolases"/>
    <property type="match status" value="1"/>
</dbReference>
<dbReference type="PANTHER" id="PTHR34825">
    <property type="entry name" value="CONSERVED PROTEIN, WITH A WEAK D-GALACTARATE DEHYDRATASE/ALTRONATE HYDROLASE DOMAIN"/>
    <property type="match status" value="1"/>
</dbReference>
<gene>
    <name evidence="2" type="ORF">VB248_19930</name>
</gene>
<name>A0ABU5QEZ7_9BACT</name>
<reference evidence="2 3" key="1">
    <citation type="submission" date="2023-12" db="EMBL/GenBank/DDBJ databases">
        <title>Novel species of the genus Arcicella isolated from rivers.</title>
        <authorList>
            <person name="Lu H."/>
        </authorList>
    </citation>
    <scope>NUCLEOTIDE SEQUENCE [LARGE SCALE GENOMIC DNA]</scope>
    <source>
        <strain evidence="2 3">KCTC 23307</strain>
    </source>
</reference>